<evidence type="ECO:0008006" key="4">
    <source>
        <dbReference type="Google" id="ProtNLM"/>
    </source>
</evidence>
<dbReference type="Gene3D" id="2.60.120.200">
    <property type="match status" value="1"/>
</dbReference>
<reference evidence="2 3" key="1">
    <citation type="submission" date="2020-03" db="EMBL/GenBank/DDBJ databases">
        <title>Alteromonas ponticola sp. nov., isolated from seawater.</title>
        <authorList>
            <person name="Yoon J.-H."/>
            <person name="Kim Y.-O."/>
        </authorList>
    </citation>
    <scope>NUCLEOTIDE SEQUENCE [LARGE SCALE GENOMIC DNA]</scope>
    <source>
        <strain evidence="2 3">MYP5</strain>
    </source>
</reference>
<evidence type="ECO:0000256" key="1">
    <source>
        <dbReference type="SAM" id="SignalP"/>
    </source>
</evidence>
<organism evidence="2 3">
    <name type="scientific">Alteromonas ponticola</name>
    <dbReference type="NCBI Taxonomy" id="2720613"/>
    <lineage>
        <taxon>Bacteria</taxon>
        <taxon>Pseudomonadati</taxon>
        <taxon>Pseudomonadota</taxon>
        <taxon>Gammaproteobacteria</taxon>
        <taxon>Alteromonadales</taxon>
        <taxon>Alteromonadaceae</taxon>
        <taxon>Alteromonas/Salinimonas group</taxon>
        <taxon>Alteromonas</taxon>
    </lineage>
</organism>
<sequence>MSIHRKFFKTFLLLFAVISNNTIASVILYQTDFDSPEYSVGSFAGQDEWFAVLGSDAATISTEQSVSDSQSVRIDGAKLESFPSFPPPFDTFQFGSYARPLSYDTRGKSIVTLFGMVNLNGDIPPTCGTGLGLTGIGDMLPNALIGIQADEDGNSVFYLSNADTQAVYGEAYNVGEWATLEAIFDYTARTVTGYANGNLLGTVVFTANASDQIEYINMSLGSSVPLPNVLAFNDDITIRAQHISEPNMSVMCILVLMVMVLRRHRMKN</sequence>
<feature type="signal peptide" evidence="1">
    <location>
        <begin position="1"/>
        <end position="24"/>
    </location>
</feature>
<gene>
    <name evidence="2" type="ORF">HCJ96_03870</name>
</gene>
<dbReference type="RefSeq" id="WP_169209728.1">
    <property type="nucleotide sequence ID" value="NZ_JAATNW010000002.1"/>
</dbReference>
<keyword evidence="1" id="KW-0732">Signal</keyword>
<dbReference type="EMBL" id="JAATNW010000002">
    <property type="protein sequence ID" value="NMH59159.1"/>
    <property type="molecule type" value="Genomic_DNA"/>
</dbReference>
<evidence type="ECO:0000313" key="3">
    <source>
        <dbReference type="Proteomes" id="UP000709336"/>
    </source>
</evidence>
<feature type="chain" id="PRO_5046678818" description="PEP-CTERM sorting domain-containing protein" evidence="1">
    <location>
        <begin position="25"/>
        <end position="268"/>
    </location>
</feature>
<keyword evidence="3" id="KW-1185">Reference proteome</keyword>
<proteinExistence type="predicted"/>
<protein>
    <recommendedName>
        <fullName evidence="4">PEP-CTERM sorting domain-containing protein</fullName>
    </recommendedName>
</protein>
<comment type="caution">
    <text evidence="2">The sequence shown here is derived from an EMBL/GenBank/DDBJ whole genome shotgun (WGS) entry which is preliminary data.</text>
</comment>
<accession>A0ABX1QY64</accession>
<name>A0ABX1QY64_9ALTE</name>
<evidence type="ECO:0000313" key="2">
    <source>
        <dbReference type="EMBL" id="NMH59159.1"/>
    </source>
</evidence>
<dbReference type="Proteomes" id="UP000709336">
    <property type="component" value="Unassembled WGS sequence"/>
</dbReference>